<accession>A0AC59Z2P5</accession>
<evidence type="ECO:0000313" key="1">
    <source>
        <dbReference type="EMBL" id="CAN0184199.1"/>
    </source>
</evidence>
<organism evidence="1 2">
    <name type="scientific">Rangifer tarandus platyrhynchus</name>
    <name type="common">Svalbard reindeer</name>
    <dbReference type="NCBI Taxonomy" id="3082113"/>
    <lineage>
        <taxon>Eukaryota</taxon>
        <taxon>Metazoa</taxon>
        <taxon>Chordata</taxon>
        <taxon>Craniata</taxon>
        <taxon>Vertebrata</taxon>
        <taxon>Euteleostomi</taxon>
        <taxon>Mammalia</taxon>
        <taxon>Eutheria</taxon>
        <taxon>Laurasiatheria</taxon>
        <taxon>Artiodactyla</taxon>
        <taxon>Ruminantia</taxon>
        <taxon>Pecora</taxon>
        <taxon>Cervidae</taxon>
        <taxon>Odocoileinae</taxon>
        <taxon>Rangifer</taxon>
    </lineage>
</organism>
<sequence>MILRSGAKHGCPRSPRLFSIKLEASLCLFNIMLEVPDNARKQENEIQGDNIEMHGFEDWLVFHQTDPEAGTDRCVRKRESRQHSPPRRAPERRRRAVRLRPSPARLDSWAPILATAEMLSQPAHSDNVSRGAAGQTPRNGRRLGGGTDGQEEMQPGDKRGPAEELKFLENACDYISFIP</sequence>
<gene>
    <name evidence="1" type="ORF">MRATA1EN22A_LOCUS13304</name>
</gene>
<reference evidence="1" key="2">
    <citation type="submission" date="2025-03" db="EMBL/GenBank/DDBJ databases">
        <authorList>
            <consortium name="ELIXIR-Norway"/>
            <consortium name="Elixir Norway"/>
        </authorList>
    </citation>
    <scope>NUCLEOTIDE SEQUENCE</scope>
</reference>
<dbReference type="EMBL" id="OX596107">
    <property type="protein sequence ID" value="CAN0184199.1"/>
    <property type="molecule type" value="Genomic_DNA"/>
</dbReference>
<name>A0AC59Z2P5_RANTA</name>
<proteinExistence type="predicted"/>
<dbReference type="Proteomes" id="UP001162501">
    <property type="component" value="Chromosome 23"/>
</dbReference>
<evidence type="ECO:0000313" key="2">
    <source>
        <dbReference type="Proteomes" id="UP001162501"/>
    </source>
</evidence>
<protein>
    <submittedName>
        <fullName evidence="1">Uncharacterized protein</fullName>
    </submittedName>
</protein>
<reference evidence="1" key="1">
    <citation type="submission" date="2023-05" db="EMBL/GenBank/DDBJ databases">
        <authorList>
            <consortium name="ELIXIR-Norway"/>
        </authorList>
    </citation>
    <scope>NUCLEOTIDE SEQUENCE</scope>
</reference>